<dbReference type="RefSeq" id="WP_144278256.1">
    <property type="nucleotide sequence ID" value="NZ_CP041730.1"/>
</dbReference>
<gene>
    <name evidence="1" type="ORF">FNU76_11075</name>
</gene>
<dbReference type="AlphaFoldDB" id="A0A516SFF0"/>
<dbReference type="KEGG" id="cari:FNU76_11075"/>
<dbReference type="EMBL" id="CP041730">
    <property type="protein sequence ID" value="QDQ26862.1"/>
    <property type="molecule type" value="Genomic_DNA"/>
</dbReference>
<keyword evidence="2" id="KW-1185">Reference proteome</keyword>
<reference evidence="2" key="1">
    <citation type="submission" date="2019-07" db="EMBL/GenBank/DDBJ databases">
        <title>Chitinimonas sp. nov., isolated from Ny-Alesund, arctica soil.</title>
        <authorList>
            <person name="Xu Q."/>
            <person name="Peng F."/>
        </authorList>
    </citation>
    <scope>NUCLEOTIDE SEQUENCE [LARGE SCALE GENOMIC DNA]</scope>
    <source>
        <strain evidence="2">R3-44</strain>
    </source>
</reference>
<evidence type="ECO:0000313" key="1">
    <source>
        <dbReference type="EMBL" id="QDQ26862.1"/>
    </source>
</evidence>
<evidence type="ECO:0000313" key="2">
    <source>
        <dbReference type="Proteomes" id="UP000317550"/>
    </source>
</evidence>
<sequence length="87" mass="9888">MPFFSFFQNDTSTAGSVKRRLDGLGVSEKQRTTHDNINSLVKLRGAKSDPLNHRRGQVDVMVHCTLGRNQDWTQSTGTFAREIRRNP</sequence>
<proteinExistence type="predicted"/>
<dbReference type="Proteomes" id="UP000317550">
    <property type="component" value="Chromosome"/>
</dbReference>
<name>A0A516SFF0_9NEIS</name>
<accession>A0A516SFF0</accession>
<protein>
    <submittedName>
        <fullName evidence="1">Uncharacterized protein</fullName>
    </submittedName>
</protein>
<organism evidence="1 2">
    <name type="scientific">Chitinimonas arctica</name>
    <dbReference type="NCBI Taxonomy" id="2594795"/>
    <lineage>
        <taxon>Bacteria</taxon>
        <taxon>Pseudomonadati</taxon>
        <taxon>Pseudomonadota</taxon>
        <taxon>Betaproteobacteria</taxon>
        <taxon>Neisseriales</taxon>
        <taxon>Chitinibacteraceae</taxon>
        <taxon>Chitinimonas</taxon>
    </lineage>
</organism>